<evidence type="ECO:0000256" key="5">
    <source>
        <dbReference type="ARBA" id="ARBA00023128"/>
    </source>
</evidence>
<organism evidence="10">
    <name type="scientific">Xenopsylla cheopis</name>
    <name type="common">Oriental rat flea</name>
    <name type="synonym">Pulex cheopis</name>
    <dbReference type="NCBI Taxonomy" id="163159"/>
    <lineage>
        <taxon>Eukaryota</taxon>
        <taxon>Metazoa</taxon>
        <taxon>Ecdysozoa</taxon>
        <taxon>Arthropoda</taxon>
        <taxon>Hexapoda</taxon>
        <taxon>Insecta</taxon>
        <taxon>Pterygota</taxon>
        <taxon>Neoptera</taxon>
        <taxon>Endopterygota</taxon>
        <taxon>Siphonaptera</taxon>
        <taxon>Pulicidae</taxon>
        <taxon>Xenopsyllinae</taxon>
        <taxon>Xenopsylla</taxon>
    </lineage>
</organism>
<dbReference type="InterPro" id="IPR008914">
    <property type="entry name" value="PEBP"/>
</dbReference>
<evidence type="ECO:0000256" key="8">
    <source>
        <dbReference type="ARBA" id="ARBA00039444"/>
    </source>
</evidence>
<keyword evidence="4" id="KW-0175">Coiled coil</keyword>
<dbReference type="Gene3D" id="3.90.280.10">
    <property type="entry name" value="PEBP-like"/>
    <property type="match status" value="1"/>
</dbReference>
<dbReference type="InterPro" id="IPR036610">
    <property type="entry name" value="PEBP-like_sf"/>
</dbReference>
<keyword evidence="3 10" id="KW-0689">Ribosomal protein</keyword>
<dbReference type="PANTHER" id="PTHR11362:SF133">
    <property type="entry name" value="LARGE RIBOSOMAL SUBUNIT PROTEIN ML38"/>
    <property type="match status" value="1"/>
</dbReference>
<protein>
    <recommendedName>
        <fullName evidence="8">Large ribosomal subunit protein mL38</fullName>
    </recommendedName>
    <alternativeName>
        <fullName evidence="9">39S ribosomal protein L38, mitochondrial</fullName>
    </alternativeName>
</protein>
<dbReference type="Pfam" id="PF01161">
    <property type="entry name" value="PBP"/>
    <property type="match status" value="1"/>
</dbReference>
<evidence type="ECO:0000256" key="9">
    <source>
        <dbReference type="ARBA" id="ARBA00041206"/>
    </source>
</evidence>
<sequence>MATRLCCVRLPYVENILLNIQNNVIKRNGHWMRGKPPGIARSLEQRLAEMNKEDKTLTYRIDIGFPLPSRTKSEKLYERMVHLKKQRKDAKIEKLVRSQQLEVNLEEVRKDWLETDGPFHIRKIADHYSVYEHLFGDAYFIPRTNLKVFYELPNNDLCPVYYGNIIKPSTTTKIPIIEYDANKEDLYTVLLTNPDGHFSEKDKEYVHLFIANIPGSDISKGETIVPYLQPFPPKGTGYHRHIFILYKQDKKLDFDKLKVNDSIDLSKRSFNTLDFYRENQDFITPTGLCFFQSDWDPSLTNFYHKVLNMQEPKFEYDFPRPYIKRQEWFPLREPFDKYMDKYRDPKEINKEYLMKKLKEVHPFKEPEPELMFPNAQKFERETYLPSWLKERIRKDRLGIGRINEIK</sequence>
<proteinExistence type="inferred from homology"/>
<dbReference type="EMBL" id="GIIL01001224">
    <property type="protein sequence ID" value="NOV44950.1"/>
    <property type="molecule type" value="Transcribed_RNA"/>
</dbReference>
<keyword evidence="6" id="KW-0687">Ribonucleoprotein</keyword>
<evidence type="ECO:0000256" key="7">
    <source>
        <dbReference type="ARBA" id="ARBA00038016"/>
    </source>
</evidence>
<comment type="subcellular location">
    <subcellularLocation>
        <location evidence="1">Mitochondrion</location>
    </subcellularLocation>
</comment>
<name>A0A6M2DGZ2_XENCH</name>
<dbReference type="FunFam" id="3.90.280.10:FF:000002">
    <property type="entry name" value="39S ribosomal protein L38, mitochondrial"/>
    <property type="match status" value="1"/>
</dbReference>
<evidence type="ECO:0000256" key="2">
    <source>
        <dbReference type="ARBA" id="ARBA00022946"/>
    </source>
</evidence>
<keyword evidence="2" id="KW-0809">Transit peptide</keyword>
<evidence type="ECO:0000256" key="1">
    <source>
        <dbReference type="ARBA" id="ARBA00004173"/>
    </source>
</evidence>
<dbReference type="PANTHER" id="PTHR11362">
    <property type="entry name" value="PHOSPHATIDYLETHANOLAMINE-BINDING PROTEIN"/>
    <property type="match status" value="1"/>
</dbReference>
<dbReference type="InterPro" id="IPR035810">
    <property type="entry name" value="PEBP_euk"/>
</dbReference>
<evidence type="ECO:0000256" key="3">
    <source>
        <dbReference type="ARBA" id="ARBA00022980"/>
    </source>
</evidence>
<evidence type="ECO:0000256" key="6">
    <source>
        <dbReference type="ARBA" id="ARBA00023274"/>
    </source>
</evidence>
<keyword evidence="5" id="KW-0496">Mitochondrion</keyword>
<dbReference type="CDD" id="cd00866">
    <property type="entry name" value="PEBP_euk"/>
    <property type="match status" value="1"/>
</dbReference>
<accession>A0A6M2DGZ2</accession>
<dbReference type="GO" id="GO:0005743">
    <property type="term" value="C:mitochondrial inner membrane"/>
    <property type="evidence" value="ECO:0007669"/>
    <property type="project" value="UniProtKB-ARBA"/>
</dbReference>
<dbReference type="AlphaFoldDB" id="A0A6M2DGZ2"/>
<evidence type="ECO:0000256" key="4">
    <source>
        <dbReference type="ARBA" id="ARBA00023054"/>
    </source>
</evidence>
<dbReference type="SUPFAM" id="SSF49777">
    <property type="entry name" value="PEBP-like"/>
    <property type="match status" value="1"/>
</dbReference>
<dbReference type="GO" id="GO:0005762">
    <property type="term" value="C:mitochondrial large ribosomal subunit"/>
    <property type="evidence" value="ECO:0007669"/>
    <property type="project" value="TreeGrafter"/>
</dbReference>
<comment type="similarity">
    <text evidence="7">Belongs to the phosphatidylethanolamine-binding protein family. Mitochondrion-specific ribosomal protein mL38 subfamily.</text>
</comment>
<evidence type="ECO:0000313" key="10">
    <source>
        <dbReference type="EMBL" id="NOV44950.1"/>
    </source>
</evidence>
<reference evidence="10" key="1">
    <citation type="submission" date="2020-03" db="EMBL/GenBank/DDBJ databases">
        <title>Transcriptomic Profiling of the Digestive Tract of the Rat Flea, Xenopsylla cheopis, Following Blood Feeding and Infection with Yersinia pestis.</title>
        <authorList>
            <person name="Bland D.M."/>
            <person name="Martens C.A."/>
            <person name="Virtaneva K."/>
            <person name="Kanakabandi K."/>
            <person name="Long D."/>
            <person name="Rosenke R."/>
            <person name="Saturday G.A."/>
            <person name="Hoyt F.H."/>
            <person name="Bruno D.P."/>
            <person name="Ribeiro J.M.C."/>
            <person name="Hinnebusch J."/>
        </authorList>
    </citation>
    <scope>NUCLEOTIDE SEQUENCE</scope>
</reference>